<feature type="compositionally biased region" description="Basic and acidic residues" evidence="1">
    <location>
        <begin position="758"/>
        <end position="769"/>
    </location>
</feature>
<dbReference type="Proteomes" id="UP001642502">
    <property type="component" value="Unassembled WGS sequence"/>
</dbReference>
<feature type="compositionally biased region" description="Basic residues" evidence="1">
    <location>
        <begin position="443"/>
        <end position="453"/>
    </location>
</feature>
<keyword evidence="3" id="KW-1185">Reference proteome</keyword>
<evidence type="ECO:0000256" key="1">
    <source>
        <dbReference type="SAM" id="MobiDB-lite"/>
    </source>
</evidence>
<feature type="compositionally biased region" description="Low complexity" evidence="1">
    <location>
        <begin position="96"/>
        <end position="106"/>
    </location>
</feature>
<feature type="compositionally biased region" description="Low complexity" evidence="1">
    <location>
        <begin position="707"/>
        <end position="730"/>
    </location>
</feature>
<feature type="compositionally biased region" description="Basic and acidic residues" evidence="1">
    <location>
        <begin position="603"/>
        <end position="655"/>
    </location>
</feature>
<feature type="compositionally biased region" description="Polar residues" evidence="1">
    <location>
        <begin position="1087"/>
        <end position="1100"/>
    </location>
</feature>
<feature type="compositionally biased region" description="Polar residues" evidence="1">
    <location>
        <begin position="937"/>
        <end position="959"/>
    </location>
</feature>
<feature type="compositionally biased region" description="Low complexity" evidence="1">
    <location>
        <begin position="149"/>
        <end position="163"/>
    </location>
</feature>
<dbReference type="EMBL" id="CAWUON010000060">
    <property type="protein sequence ID" value="CAK7270586.1"/>
    <property type="molecule type" value="Genomic_DNA"/>
</dbReference>
<feature type="compositionally biased region" description="Polar residues" evidence="1">
    <location>
        <begin position="731"/>
        <end position="742"/>
    </location>
</feature>
<organism evidence="2 3">
    <name type="scientific">Sporothrix epigloea</name>
    <dbReference type="NCBI Taxonomy" id="1892477"/>
    <lineage>
        <taxon>Eukaryota</taxon>
        <taxon>Fungi</taxon>
        <taxon>Dikarya</taxon>
        <taxon>Ascomycota</taxon>
        <taxon>Pezizomycotina</taxon>
        <taxon>Sordariomycetes</taxon>
        <taxon>Sordariomycetidae</taxon>
        <taxon>Ophiostomatales</taxon>
        <taxon>Ophiostomataceae</taxon>
        <taxon>Sporothrix</taxon>
    </lineage>
</organism>
<comment type="caution">
    <text evidence="2">The sequence shown here is derived from an EMBL/GenBank/DDBJ whole genome shotgun (WGS) entry which is preliminary data.</text>
</comment>
<feature type="compositionally biased region" description="Low complexity" evidence="1">
    <location>
        <begin position="875"/>
        <end position="908"/>
    </location>
</feature>
<feature type="region of interest" description="Disordered" evidence="1">
    <location>
        <begin position="1"/>
        <end position="51"/>
    </location>
</feature>
<protein>
    <submittedName>
        <fullName evidence="2">Eisosome assembly protein</fullName>
    </submittedName>
</protein>
<name>A0ABP0DUP3_9PEZI</name>
<feature type="compositionally biased region" description="Polar residues" evidence="1">
    <location>
        <begin position="990"/>
        <end position="1010"/>
    </location>
</feature>
<dbReference type="InterPro" id="IPR024527">
    <property type="entry name" value="Eisosome1"/>
</dbReference>
<feature type="region of interest" description="Disordered" evidence="1">
    <location>
        <begin position="424"/>
        <end position="456"/>
    </location>
</feature>
<feature type="compositionally biased region" description="Polar residues" evidence="1">
    <location>
        <begin position="234"/>
        <end position="244"/>
    </location>
</feature>
<feature type="compositionally biased region" description="Basic and acidic residues" evidence="1">
    <location>
        <begin position="663"/>
        <end position="687"/>
    </location>
</feature>
<accession>A0ABP0DUP3</accession>
<proteinExistence type="predicted"/>
<dbReference type="CDD" id="cd22249">
    <property type="entry name" value="UDM1_RNF168_RNF169-like"/>
    <property type="match status" value="1"/>
</dbReference>
<sequence>MSSTGSAVAQRPPAPRNGESSYSRQQPVANQPDLSGRLVYADPRSLPSFPSVGIRLDCTNTAALMAATSKSPPPIFDVSGPTNPASLKAATTAAAASAALKSARSANTKPAVTVDVPEASQPKSAIQASPTSSTSPREPPSFPMAAGIKAPATASSSSMAAKPSPAPTLGWGNSAATQAFRNSQILSTKQASAPSERPSPEITALGHQPSLRAAKDAMRSATNPNRMSLAAGSPTATSVPPSNETLVSGVAAAGATGAVSGNTLMPRTRHRSQSTPLTLRQQKGLSSPYPDSTASLYQSGNPPDPKTSAANALSAATAAHTKSMSGSDRRSYVGDAGAVPYTNMGRQMYTSHPSIGPEYDSKKHQDGLHASAVAMAKQMYNLSGESGGSNAKVPNVQEQAYRLAQERLDKIYEQHDRDRSFRDHYVDPKMGADSNAGNTLHRLSMRSRLRRRRTSSDSDIDLDRIRSMEIRNQMSVLSDRISEVSQDKRRQDRQSVLLAAQRNVKLQLQGIDEKVYANSGRLPPSKTSPLDQEKINTIAQARADAHLGTFPRSDQVDIGGGKFIDRAEVDKIASRRMQPLIDDIHAKAQQEIERKAKLREEEEQRKAQLLQKEEERKAEAADLKARDKEMKELYRQLKKDEKLRKAEAKAAEKQAKRSGKTSDLTKDNEQSQGEAKAEPVAEMEMSRPDISMGESSTKKRDETALGTSQISAAKSTATSASASTKSLDSTNAISTAVATSAKSVEAQPSIGTASDSKSGIDDHHERLAETADGGSASRKLSKLFAKSPKEKTGRNRSVSNANGPGQFPGTTVAGAPTKSAAPNANGPQSPAALADKASTPQSPLSPLSDNESSSPTSNKVKFWFKSHFTRDRSRSSASATSAPSAAVLGKTAPSSGAVAAGSSTSGPSKAADLTTLSDHQSIAEKSFVGGHALTGAESPTPQGRGSVPYGSTSLASTLKSGGAIGTAGNFSDKAVVGNAPRDNVALTPEHSYTPTGSDVHGKQQQLSSPVVSAGENASLGGTQQTVTPEVAKGEPAGTATAKDVTGEDVTSPAQHASSPGPISGGQSSTTTSLGLGSPTPDAPGTAGTVSAENDSSSAGTAINRGPGLEHALPGNRGSYTSSQYSADAVVPGATGSGFGVVGANIFANISSTLPAEKSDNGNTFVSVLPPASTTLGTTSESGELTPPKAIRDPAKKKSASPVRDSRFLENLEDLP</sequence>
<reference evidence="2 3" key="1">
    <citation type="submission" date="2024-01" db="EMBL/GenBank/DDBJ databases">
        <authorList>
            <person name="Allen C."/>
            <person name="Tagirdzhanova G."/>
        </authorList>
    </citation>
    <scope>NUCLEOTIDE SEQUENCE [LARGE SCALE GENOMIC DNA]</scope>
    <source>
        <strain evidence="2 3">CBS 119000</strain>
    </source>
</reference>
<gene>
    <name evidence="2" type="primary">EIS1</name>
    <name evidence="2" type="ORF">SEPCBS119000_004167</name>
</gene>
<evidence type="ECO:0000313" key="2">
    <source>
        <dbReference type="EMBL" id="CAK7270586.1"/>
    </source>
</evidence>
<dbReference type="PANTHER" id="PTHR28298">
    <property type="entry name" value="EISOSOME PROTEIN 1"/>
    <property type="match status" value="1"/>
</dbReference>
<feature type="compositionally biased region" description="Polar residues" evidence="1">
    <location>
        <begin position="174"/>
        <end position="193"/>
    </location>
</feature>
<feature type="compositionally biased region" description="Low complexity" evidence="1">
    <location>
        <begin position="1057"/>
        <end position="1079"/>
    </location>
</feature>
<evidence type="ECO:0000313" key="3">
    <source>
        <dbReference type="Proteomes" id="UP001642502"/>
    </source>
</evidence>
<feature type="region of interest" description="Disordered" evidence="1">
    <location>
        <begin position="258"/>
        <end position="310"/>
    </location>
</feature>
<feature type="compositionally biased region" description="Polar residues" evidence="1">
    <location>
        <begin position="838"/>
        <end position="859"/>
    </location>
</feature>
<feature type="compositionally biased region" description="Polar residues" evidence="1">
    <location>
        <begin position="273"/>
        <end position="301"/>
    </location>
</feature>
<dbReference type="PANTHER" id="PTHR28298:SF1">
    <property type="entry name" value="EISOSOME PROTEIN 1"/>
    <property type="match status" value="1"/>
</dbReference>
<feature type="compositionally biased region" description="Polar residues" evidence="1">
    <location>
        <begin position="18"/>
        <end position="33"/>
    </location>
</feature>
<feature type="region of interest" description="Disordered" evidence="1">
    <location>
        <begin position="1155"/>
        <end position="1215"/>
    </location>
</feature>
<dbReference type="Pfam" id="PF12757">
    <property type="entry name" value="Eisosome1"/>
    <property type="match status" value="1"/>
</dbReference>
<feature type="compositionally biased region" description="Low complexity" evidence="1">
    <location>
        <begin position="1172"/>
        <end position="1185"/>
    </location>
</feature>
<feature type="region of interest" description="Disordered" evidence="1">
    <location>
        <begin position="603"/>
        <end position="1122"/>
    </location>
</feature>
<feature type="region of interest" description="Disordered" evidence="1">
    <location>
        <begin position="96"/>
        <end position="244"/>
    </location>
</feature>